<dbReference type="InterPro" id="IPR048324">
    <property type="entry name" value="ZSWIM1-3_RNaseH-like"/>
</dbReference>
<comment type="caution">
    <text evidence="2">The sequence shown here is derived from an EMBL/GenBank/DDBJ whole genome shotgun (WGS) entry which is preliminary data.</text>
</comment>
<evidence type="ECO:0000313" key="3">
    <source>
        <dbReference type="Proteomes" id="UP001497623"/>
    </source>
</evidence>
<proteinExistence type="predicted"/>
<evidence type="ECO:0000259" key="1">
    <source>
        <dbReference type="Pfam" id="PF21056"/>
    </source>
</evidence>
<feature type="domain" description="ZSWIM1/3 RNaseH-like" evidence="1">
    <location>
        <begin position="29"/>
        <end position="96"/>
    </location>
</feature>
<dbReference type="Pfam" id="PF21056">
    <property type="entry name" value="ZSWIM1-3_RNaseH-like"/>
    <property type="match status" value="1"/>
</dbReference>
<gene>
    <name evidence="2" type="ORF">MNOR_LOCUS20304</name>
</gene>
<accession>A0AAV2R3B4</accession>
<sequence>DLMADDFLLVIASDFHIATLKRCSSRTRVIYLDATHGTNNYDYKVVSMLVMDESNRGIPVAHCICTRENESCITAFIRVVFKKAKCPIVVDYILTDDAPAYFNSWLAVCSEWNMSEQYLPTLIMCIWHVLKNWSEHGTYKSMNKELQDSVMLSLRTLLHTEDRHNIVHMMGQFMNDCTVHADNNVREFGHYFSKHYAPRYTSWALCCRTLLASTTNMSLEHYHSQLKYHGGIMNGKKNQRIDTLIQQLFRYEDLMRQRALCTSADGGVNDSKTRLNFLAHQEAFGQSFDSVTPMDDGWCVQSFENPGVVYKVKPTMLSCPFDTCFQMCKECFVCWHEYRCNCPAAINANNRSHSCKHAHLVMMNRSSYEQPSVTSDCSDGSFVPSACNVLPPTVMTPDLGIGQAVLSGRSNTDQIKQRRNVKAFHCVSKQKSKKSKRNFEL</sequence>
<dbReference type="AlphaFoldDB" id="A0AAV2R3B4"/>
<dbReference type="EMBL" id="CAXKWB010015602">
    <property type="protein sequence ID" value="CAL4114128.1"/>
    <property type="molecule type" value="Genomic_DNA"/>
</dbReference>
<reference evidence="2 3" key="1">
    <citation type="submission" date="2024-05" db="EMBL/GenBank/DDBJ databases">
        <authorList>
            <person name="Wallberg A."/>
        </authorList>
    </citation>
    <scope>NUCLEOTIDE SEQUENCE [LARGE SCALE GENOMIC DNA]</scope>
</reference>
<evidence type="ECO:0000313" key="2">
    <source>
        <dbReference type="EMBL" id="CAL4114128.1"/>
    </source>
</evidence>
<name>A0AAV2R3B4_MEGNR</name>
<dbReference type="Proteomes" id="UP001497623">
    <property type="component" value="Unassembled WGS sequence"/>
</dbReference>
<protein>
    <recommendedName>
        <fullName evidence="1">ZSWIM1/3 RNaseH-like domain-containing protein</fullName>
    </recommendedName>
</protein>
<keyword evidence="3" id="KW-1185">Reference proteome</keyword>
<dbReference type="PANTHER" id="PTHR33977">
    <property type="entry name" value="ZINC ION BINDING PROTEIN"/>
    <property type="match status" value="1"/>
</dbReference>
<feature type="non-terminal residue" evidence="2">
    <location>
        <position position="1"/>
    </location>
</feature>
<dbReference type="PANTHER" id="PTHR33977:SF1">
    <property type="entry name" value="ZINC ION BINDING PROTEIN"/>
    <property type="match status" value="1"/>
</dbReference>
<organism evidence="2 3">
    <name type="scientific">Meganyctiphanes norvegica</name>
    <name type="common">Northern krill</name>
    <name type="synonym">Thysanopoda norvegica</name>
    <dbReference type="NCBI Taxonomy" id="48144"/>
    <lineage>
        <taxon>Eukaryota</taxon>
        <taxon>Metazoa</taxon>
        <taxon>Ecdysozoa</taxon>
        <taxon>Arthropoda</taxon>
        <taxon>Crustacea</taxon>
        <taxon>Multicrustacea</taxon>
        <taxon>Malacostraca</taxon>
        <taxon>Eumalacostraca</taxon>
        <taxon>Eucarida</taxon>
        <taxon>Euphausiacea</taxon>
        <taxon>Euphausiidae</taxon>
        <taxon>Meganyctiphanes</taxon>
    </lineage>
</organism>